<dbReference type="Proteomes" id="UP000283734">
    <property type="component" value="Unassembled WGS sequence"/>
</dbReference>
<feature type="transmembrane region" description="Helical" evidence="10">
    <location>
        <begin position="53"/>
        <end position="73"/>
    </location>
</feature>
<feature type="domain" description="Phosphatidic acid phosphatase type 2/haloperoxidase" evidence="11">
    <location>
        <begin position="57"/>
        <end position="164"/>
    </location>
</feature>
<dbReference type="EMBL" id="QYYA01000005">
    <property type="protein sequence ID" value="RJG16567.1"/>
    <property type="molecule type" value="Genomic_DNA"/>
</dbReference>
<evidence type="ECO:0000256" key="10">
    <source>
        <dbReference type="SAM" id="Phobius"/>
    </source>
</evidence>
<keyword evidence="13" id="KW-1185">Reference proteome</keyword>
<evidence type="ECO:0000256" key="8">
    <source>
        <dbReference type="ARBA" id="ARBA00032707"/>
    </source>
</evidence>
<dbReference type="Gene3D" id="1.20.144.10">
    <property type="entry name" value="Phosphatidic acid phosphatase type 2/haloperoxidase"/>
    <property type="match status" value="1"/>
</dbReference>
<gene>
    <name evidence="12" type="ORF">D4A39_15120</name>
</gene>
<reference evidence="12 13" key="1">
    <citation type="submission" date="2018-09" db="EMBL/GenBank/DDBJ databases">
        <title>Alcanivorax profundi sp. nov., isolated from 1000 m-depth seawater of the Mariana Trench.</title>
        <authorList>
            <person name="Liu J."/>
        </authorList>
    </citation>
    <scope>NUCLEOTIDE SEQUENCE [LARGE SCALE GENOMIC DNA]</scope>
    <source>
        <strain evidence="12 13">MTEO17</strain>
    </source>
</reference>
<feature type="transmembrane region" description="Helical" evidence="10">
    <location>
        <begin position="108"/>
        <end position="137"/>
    </location>
</feature>
<feature type="transmembrane region" description="Helical" evidence="10">
    <location>
        <begin position="149"/>
        <end position="166"/>
    </location>
</feature>
<dbReference type="AlphaFoldDB" id="A0A418XV41"/>
<accession>A0A418XV41</accession>
<evidence type="ECO:0000256" key="4">
    <source>
        <dbReference type="ARBA" id="ARBA00022692"/>
    </source>
</evidence>
<dbReference type="InterPro" id="IPR000326">
    <property type="entry name" value="PAP2/HPO"/>
</dbReference>
<dbReference type="PANTHER" id="PTHR14969:SF62">
    <property type="entry name" value="DECAPRENYLPHOSPHORYL-5-PHOSPHORIBOSE PHOSPHATASE RV3807C-RELATED"/>
    <property type="match status" value="1"/>
</dbReference>
<evidence type="ECO:0000256" key="3">
    <source>
        <dbReference type="ARBA" id="ARBA00022475"/>
    </source>
</evidence>
<evidence type="ECO:0000256" key="6">
    <source>
        <dbReference type="ARBA" id="ARBA00022989"/>
    </source>
</evidence>
<dbReference type="OrthoDB" id="9780918at2"/>
<sequence>MTAADTRAMCWLLQQPQAARRARMARMVSRLGDGPFYVALTLLIWWVDRLGGSEFALTAMAAYALEVPLFVGLKHLIKRPRPADALESLSAFIQPADRFSFPSGHTAAAFVMATLVCVFYPPVMALALALAVMVGLSRVLLGVHYPSDILAGATLGFSCALIALWLV</sequence>
<dbReference type="GO" id="GO:0050380">
    <property type="term" value="F:undecaprenyl-diphosphatase activity"/>
    <property type="evidence" value="ECO:0007669"/>
    <property type="project" value="UniProtKB-EC"/>
</dbReference>
<organism evidence="12 13">
    <name type="scientific">Alcanivorax profundi</name>
    <dbReference type="NCBI Taxonomy" id="2338368"/>
    <lineage>
        <taxon>Bacteria</taxon>
        <taxon>Pseudomonadati</taxon>
        <taxon>Pseudomonadota</taxon>
        <taxon>Gammaproteobacteria</taxon>
        <taxon>Oceanospirillales</taxon>
        <taxon>Alcanivoracaceae</taxon>
        <taxon>Alcanivorax</taxon>
    </lineage>
</organism>
<keyword evidence="6 10" id="KW-1133">Transmembrane helix</keyword>
<evidence type="ECO:0000259" key="11">
    <source>
        <dbReference type="SMART" id="SM00014"/>
    </source>
</evidence>
<keyword evidence="5" id="KW-0378">Hydrolase</keyword>
<evidence type="ECO:0000256" key="1">
    <source>
        <dbReference type="ARBA" id="ARBA00004651"/>
    </source>
</evidence>
<comment type="subcellular location">
    <subcellularLocation>
        <location evidence="1">Cell membrane</location>
        <topology evidence="1">Multi-pass membrane protein</topology>
    </subcellularLocation>
</comment>
<comment type="catalytic activity">
    <reaction evidence="9">
        <text>di-trans,octa-cis-undecaprenyl diphosphate + H2O = di-trans,octa-cis-undecaprenyl phosphate + phosphate + H(+)</text>
        <dbReference type="Rhea" id="RHEA:28094"/>
        <dbReference type="ChEBI" id="CHEBI:15377"/>
        <dbReference type="ChEBI" id="CHEBI:15378"/>
        <dbReference type="ChEBI" id="CHEBI:43474"/>
        <dbReference type="ChEBI" id="CHEBI:58405"/>
        <dbReference type="ChEBI" id="CHEBI:60392"/>
        <dbReference type="EC" id="3.6.1.27"/>
    </reaction>
</comment>
<evidence type="ECO:0000256" key="9">
    <source>
        <dbReference type="ARBA" id="ARBA00047594"/>
    </source>
</evidence>
<protein>
    <recommendedName>
        <fullName evidence="2">undecaprenyl-diphosphate phosphatase</fullName>
        <ecNumber evidence="2">3.6.1.27</ecNumber>
    </recommendedName>
    <alternativeName>
        <fullName evidence="8">Undecaprenyl pyrophosphate phosphatase</fullName>
    </alternativeName>
</protein>
<evidence type="ECO:0000256" key="2">
    <source>
        <dbReference type="ARBA" id="ARBA00012374"/>
    </source>
</evidence>
<feature type="transmembrane region" description="Helical" evidence="10">
    <location>
        <begin position="27"/>
        <end position="47"/>
    </location>
</feature>
<dbReference type="InterPro" id="IPR036938">
    <property type="entry name" value="PAP2/HPO_sf"/>
</dbReference>
<keyword evidence="3" id="KW-1003">Cell membrane</keyword>
<proteinExistence type="predicted"/>
<dbReference type="GO" id="GO:0005886">
    <property type="term" value="C:plasma membrane"/>
    <property type="evidence" value="ECO:0007669"/>
    <property type="project" value="UniProtKB-SubCell"/>
</dbReference>
<comment type="caution">
    <text evidence="12">The sequence shown here is derived from an EMBL/GenBank/DDBJ whole genome shotgun (WGS) entry which is preliminary data.</text>
</comment>
<evidence type="ECO:0000313" key="12">
    <source>
        <dbReference type="EMBL" id="RJG16567.1"/>
    </source>
</evidence>
<evidence type="ECO:0000256" key="5">
    <source>
        <dbReference type="ARBA" id="ARBA00022801"/>
    </source>
</evidence>
<evidence type="ECO:0000256" key="7">
    <source>
        <dbReference type="ARBA" id="ARBA00023136"/>
    </source>
</evidence>
<dbReference type="PANTHER" id="PTHR14969">
    <property type="entry name" value="SPHINGOSINE-1-PHOSPHATE PHOSPHOHYDROLASE"/>
    <property type="match status" value="1"/>
</dbReference>
<keyword evidence="7 10" id="KW-0472">Membrane</keyword>
<dbReference type="SUPFAM" id="SSF48317">
    <property type="entry name" value="Acid phosphatase/Vanadium-dependent haloperoxidase"/>
    <property type="match status" value="1"/>
</dbReference>
<keyword evidence="4 10" id="KW-0812">Transmembrane</keyword>
<evidence type="ECO:0000313" key="13">
    <source>
        <dbReference type="Proteomes" id="UP000283734"/>
    </source>
</evidence>
<dbReference type="EC" id="3.6.1.27" evidence="2"/>
<dbReference type="Pfam" id="PF01569">
    <property type="entry name" value="PAP2"/>
    <property type="match status" value="1"/>
</dbReference>
<name>A0A418XV41_9GAMM</name>
<dbReference type="SMART" id="SM00014">
    <property type="entry name" value="acidPPc"/>
    <property type="match status" value="1"/>
</dbReference>